<dbReference type="Proteomes" id="UP001319200">
    <property type="component" value="Unassembled WGS sequence"/>
</dbReference>
<dbReference type="AlphaFoldDB" id="A0AAP2DR15"/>
<proteinExistence type="predicted"/>
<evidence type="ECO:0000313" key="2">
    <source>
        <dbReference type="Proteomes" id="UP001319200"/>
    </source>
</evidence>
<protein>
    <submittedName>
        <fullName evidence="1">Uncharacterized protein</fullName>
    </submittedName>
</protein>
<name>A0AAP2DR15_9BACT</name>
<comment type="caution">
    <text evidence="1">The sequence shown here is derived from an EMBL/GenBank/DDBJ whole genome shotgun (WGS) entry which is preliminary data.</text>
</comment>
<gene>
    <name evidence="1" type="ORF">KK083_23965</name>
</gene>
<evidence type="ECO:0000313" key="1">
    <source>
        <dbReference type="EMBL" id="MBT1699964.1"/>
    </source>
</evidence>
<accession>A0AAP2DR15</accession>
<reference evidence="1 2" key="1">
    <citation type="submission" date="2021-05" db="EMBL/GenBank/DDBJ databases">
        <title>A Polyphasic approach of four new species of the genus Ohtaekwangia: Ohtaekwangia histidinii sp. nov., Ohtaekwangia cretensis sp. nov., Ohtaekwangia indiensis sp. nov., Ohtaekwangia reichenbachii sp. nov. from diverse environment.</title>
        <authorList>
            <person name="Octaviana S."/>
        </authorList>
    </citation>
    <scope>NUCLEOTIDE SEQUENCE [LARGE SCALE GENOMIC DNA]</scope>
    <source>
        <strain evidence="1 2">PWU4</strain>
    </source>
</reference>
<organism evidence="1 2">
    <name type="scientific">Chryseosolibacter histidini</name>
    <dbReference type="NCBI Taxonomy" id="2782349"/>
    <lineage>
        <taxon>Bacteria</taxon>
        <taxon>Pseudomonadati</taxon>
        <taxon>Bacteroidota</taxon>
        <taxon>Cytophagia</taxon>
        <taxon>Cytophagales</taxon>
        <taxon>Chryseotaleaceae</taxon>
        <taxon>Chryseosolibacter</taxon>
    </lineage>
</organism>
<dbReference type="EMBL" id="JAHESF010000032">
    <property type="protein sequence ID" value="MBT1699964.1"/>
    <property type="molecule type" value="Genomic_DNA"/>
</dbReference>
<keyword evidence="2" id="KW-1185">Reference proteome</keyword>
<dbReference type="RefSeq" id="WP_254168243.1">
    <property type="nucleotide sequence ID" value="NZ_JAHESF010000032.1"/>
</dbReference>
<sequence>MAVILPDSVHQIREKADFWGDILFKTGLLRGRFAEFSREVFAEEKHYFQTIAAGIQGIGAFTFVEEKHGVPDLPFYPSR</sequence>